<evidence type="ECO:0000256" key="6">
    <source>
        <dbReference type="ARBA" id="ARBA00023235"/>
    </source>
</evidence>
<keyword evidence="2 10" id="KW-0547">Nucleotide-binding</keyword>
<dbReference type="EMBL" id="JACHFM010000001">
    <property type="protein sequence ID" value="MBB5221591.1"/>
    <property type="molecule type" value="Genomic_DNA"/>
</dbReference>
<organism evidence="13 14">
    <name type="scientific">Amaricoccus macauensis</name>
    <dbReference type="NCBI Taxonomy" id="57001"/>
    <lineage>
        <taxon>Bacteria</taxon>
        <taxon>Pseudomonadati</taxon>
        <taxon>Pseudomonadota</taxon>
        <taxon>Alphaproteobacteria</taxon>
        <taxon>Rhodobacterales</taxon>
        <taxon>Paracoccaceae</taxon>
        <taxon>Amaricoccus</taxon>
    </lineage>
</organism>
<comment type="similarity">
    <text evidence="1">Belongs to the helicase family. UvrD subfamily.</text>
</comment>
<dbReference type="CDD" id="cd17932">
    <property type="entry name" value="DEXQc_UvrD"/>
    <property type="match status" value="1"/>
</dbReference>
<evidence type="ECO:0000256" key="7">
    <source>
        <dbReference type="ARBA" id="ARBA00034617"/>
    </source>
</evidence>
<gene>
    <name evidence="13" type="ORF">HNP73_001512</name>
</gene>
<evidence type="ECO:0000256" key="8">
    <source>
        <dbReference type="ARBA" id="ARBA00034808"/>
    </source>
</evidence>
<dbReference type="PROSITE" id="PS51198">
    <property type="entry name" value="UVRD_HELICASE_ATP_BIND"/>
    <property type="match status" value="1"/>
</dbReference>
<dbReference type="GO" id="GO:0005829">
    <property type="term" value="C:cytosol"/>
    <property type="evidence" value="ECO:0007669"/>
    <property type="project" value="TreeGrafter"/>
</dbReference>
<dbReference type="RefSeq" id="WP_184147941.1">
    <property type="nucleotide sequence ID" value="NZ_JACHFM010000001.1"/>
</dbReference>
<dbReference type="Gene3D" id="3.40.50.300">
    <property type="entry name" value="P-loop containing nucleotide triphosphate hydrolases"/>
    <property type="match status" value="2"/>
</dbReference>
<evidence type="ECO:0000256" key="9">
    <source>
        <dbReference type="ARBA" id="ARBA00048988"/>
    </source>
</evidence>
<proteinExistence type="inferred from homology"/>
<dbReference type="InterPro" id="IPR027417">
    <property type="entry name" value="P-loop_NTPase"/>
</dbReference>
<keyword evidence="3 10" id="KW-0378">Hydrolase</keyword>
<dbReference type="SUPFAM" id="SSF52540">
    <property type="entry name" value="P-loop containing nucleoside triphosphate hydrolases"/>
    <property type="match status" value="1"/>
</dbReference>
<comment type="catalytic activity">
    <reaction evidence="7">
        <text>Couples ATP hydrolysis with the unwinding of duplex DNA by translocating in the 3'-5' direction.</text>
        <dbReference type="EC" id="5.6.2.4"/>
    </reaction>
</comment>
<evidence type="ECO:0000259" key="11">
    <source>
        <dbReference type="PROSITE" id="PS51198"/>
    </source>
</evidence>
<dbReference type="AlphaFoldDB" id="A0A840SQR1"/>
<feature type="domain" description="UvrD-like helicase ATP-binding" evidence="11">
    <location>
        <begin position="15"/>
        <end position="312"/>
    </location>
</feature>
<evidence type="ECO:0000256" key="2">
    <source>
        <dbReference type="ARBA" id="ARBA00022741"/>
    </source>
</evidence>
<dbReference type="Proteomes" id="UP000549457">
    <property type="component" value="Unassembled WGS sequence"/>
</dbReference>
<dbReference type="PANTHER" id="PTHR11070:SF3">
    <property type="entry name" value="DNA 3'-5' HELICASE"/>
    <property type="match status" value="1"/>
</dbReference>
<dbReference type="InterPro" id="IPR014016">
    <property type="entry name" value="UvrD-like_ATP-bd"/>
</dbReference>
<dbReference type="GO" id="GO:0000725">
    <property type="term" value="P:recombinational repair"/>
    <property type="evidence" value="ECO:0007669"/>
    <property type="project" value="TreeGrafter"/>
</dbReference>
<dbReference type="Gene3D" id="1.10.10.160">
    <property type="match status" value="1"/>
</dbReference>
<dbReference type="PANTHER" id="PTHR11070">
    <property type="entry name" value="UVRD / RECB / PCRA DNA HELICASE FAMILY MEMBER"/>
    <property type="match status" value="1"/>
</dbReference>
<dbReference type="PROSITE" id="PS51217">
    <property type="entry name" value="UVRD_HELICASE_CTER"/>
    <property type="match status" value="1"/>
</dbReference>
<name>A0A840SQR1_9RHOB</name>
<reference evidence="13 14" key="1">
    <citation type="submission" date="2020-08" db="EMBL/GenBank/DDBJ databases">
        <title>Genomic Encyclopedia of Type Strains, Phase IV (KMG-IV): sequencing the most valuable type-strain genomes for metagenomic binning, comparative biology and taxonomic classification.</title>
        <authorList>
            <person name="Goeker M."/>
        </authorList>
    </citation>
    <scope>NUCLEOTIDE SEQUENCE [LARGE SCALE GENOMIC DNA]</scope>
    <source>
        <strain evidence="13 14">DSM 101730</strain>
    </source>
</reference>
<evidence type="ECO:0000256" key="5">
    <source>
        <dbReference type="ARBA" id="ARBA00022840"/>
    </source>
</evidence>
<comment type="catalytic activity">
    <reaction evidence="9">
        <text>ATP + H2O = ADP + phosphate + H(+)</text>
        <dbReference type="Rhea" id="RHEA:13065"/>
        <dbReference type="ChEBI" id="CHEBI:15377"/>
        <dbReference type="ChEBI" id="CHEBI:15378"/>
        <dbReference type="ChEBI" id="CHEBI:30616"/>
        <dbReference type="ChEBI" id="CHEBI:43474"/>
        <dbReference type="ChEBI" id="CHEBI:456216"/>
        <dbReference type="EC" id="5.6.2.4"/>
    </reaction>
</comment>
<dbReference type="InterPro" id="IPR014017">
    <property type="entry name" value="DNA_helicase_UvrD-like_C"/>
</dbReference>
<dbReference type="Pfam" id="PF00580">
    <property type="entry name" value="UvrD-helicase"/>
    <property type="match status" value="1"/>
</dbReference>
<dbReference type="Gene3D" id="1.10.486.10">
    <property type="entry name" value="PCRA, domain 4"/>
    <property type="match status" value="1"/>
</dbReference>
<protein>
    <recommendedName>
        <fullName evidence="8">DNA 3'-5' helicase</fullName>
        <ecNumber evidence="8">5.6.2.4</ecNumber>
    </recommendedName>
</protein>
<evidence type="ECO:0000313" key="13">
    <source>
        <dbReference type="EMBL" id="MBB5221591.1"/>
    </source>
</evidence>
<evidence type="ECO:0000256" key="4">
    <source>
        <dbReference type="ARBA" id="ARBA00022806"/>
    </source>
</evidence>
<dbReference type="EC" id="5.6.2.4" evidence="8"/>
<keyword evidence="6" id="KW-0413">Isomerase</keyword>
<dbReference type="InterPro" id="IPR000212">
    <property type="entry name" value="DNA_helicase_UvrD/REP"/>
</dbReference>
<comment type="caution">
    <text evidence="13">The sequence shown here is derived from an EMBL/GenBank/DDBJ whole genome shotgun (WGS) entry which is preliminary data.</text>
</comment>
<dbReference type="Pfam" id="PF13361">
    <property type="entry name" value="UvrD_C"/>
    <property type="match status" value="2"/>
</dbReference>
<keyword evidence="4 10" id="KW-0347">Helicase</keyword>
<dbReference type="GO" id="GO:0005524">
    <property type="term" value="F:ATP binding"/>
    <property type="evidence" value="ECO:0007669"/>
    <property type="project" value="UniProtKB-UniRule"/>
</dbReference>
<sequence length="692" mass="75894">MTTATALRTDSDPLERLNPAQRAAVVHGGGGVAGPLLVIAGAGTGKTHTLVHRLAHLVRSGADPRRILLMTFSRRAAAEMVRRAERLAVETMGPTAEVLARGLTWAGTFHAMGARLLREYAPAIGLDPGFTIHDREDSADLMALARHRLGVAGGPRRFPAKSTCLAIYSRAVNARAPLDEVLRDAFPWCAEWHGELKSLFATYVEAKQASAVLDYDDLLLYWHGLMQEAGLAAEIGGRFDHVLVDEYQDTNRLQSGILLALRPNGDGLTVVGDDAQSIYAFRAAEVRNILDFPDAFSPRATVVTLEQNYRSTPEILAAANAVIGEATEGFRKELRSDRPAGPRPRLATVWDEACQVDLICRDVLAAREEGLALREQAVLFRTAHHSGPLEVELVRRNIPFVKFGGLKFLDAAHVKDVLATLRLVQNPRDRVSGFRVLQLIPGIGAATATTVLDTLADAADPDEALSAVRVPARANAQWQEFVALFRQVRPGKLGWPGELEAVRQWYEPHLERRHDDAAPRRADLLQLEAIAAGFGDRTRFLTEITLDPPSATSDESGPPHRDEDYLILSTIHSAKGQEWRRVHVLNGVDGCIPSDLATGTSAEINEERRLFYVAMTRARDELTVIVPQRFYVHGQSKRGDRHVYASRTRFIPDRLLGHFEVARIPVATATAAPALATGATVDLASRMRAMWG</sequence>
<dbReference type="GO" id="GO:0043138">
    <property type="term" value="F:3'-5' DNA helicase activity"/>
    <property type="evidence" value="ECO:0007669"/>
    <property type="project" value="UniProtKB-EC"/>
</dbReference>
<keyword evidence="14" id="KW-1185">Reference proteome</keyword>
<evidence type="ECO:0000256" key="3">
    <source>
        <dbReference type="ARBA" id="ARBA00022801"/>
    </source>
</evidence>
<evidence type="ECO:0000313" key="14">
    <source>
        <dbReference type="Proteomes" id="UP000549457"/>
    </source>
</evidence>
<evidence type="ECO:0000256" key="1">
    <source>
        <dbReference type="ARBA" id="ARBA00009922"/>
    </source>
</evidence>
<keyword evidence="5 10" id="KW-0067">ATP-binding</keyword>
<feature type="domain" description="UvrD-like helicase C-terminal" evidence="12">
    <location>
        <begin position="313"/>
        <end position="576"/>
    </location>
</feature>
<accession>A0A840SQR1</accession>
<evidence type="ECO:0000256" key="10">
    <source>
        <dbReference type="PROSITE-ProRule" id="PRU00560"/>
    </source>
</evidence>
<evidence type="ECO:0000259" key="12">
    <source>
        <dbReference type="PROSITE" id="PS51217"/>
    </source>
</evidence>
<dbReference type="GO" id="GO:0003677">
    <property type="term" value="F:DNA binding"/>
    <property type="evidence" value="ECO:0007669"/>
    <property type="project" value="InterPro"/>
</dbReference>
<dbReference type="InterPro" id="IPR013986">
    <property type="entry name" value="DExx_box_DNA_helicase_dom_sf"/>
</dbReference>
<dbReference type="GO" id="GO:0016787">
    <property type="term" value="F:hydrolase activity"/>
    <property type="evidence" value="ECO:0007669"/>
    <property type="project" value="UniProtKB-UniRule"/>
</dbReference>
<feature type="binding site" evidence="10">
    <location>
        <begin position="40"/>
        <end position="47"/>
    </location>
    <ligand>
        <name>ATP</name>
        <dbReference type="ChEBI" id="CHEBI:30616"/>
    </ligand>
</feature>